<comment type="caution">
    <text evidence="4">The sequence shown here is derived from an EMBL/GenBank/DDBJ whole genome shotgun (WGS) entry which is preliminary data.</text>
</comment>
<dbReference type="PANTHER" id="PTHR24198:SF165">
    <property type="entry name" value="ANKYRIN REPEAT-CONTAINING PROTEIN-RELATED"/>
    <property type="match status" value="1"/>
</dbReference>
<dbReference type="InterPro" id="IPR036770">
    <property type="entry name" value="Ankyrin_rpt-contain_sf"/>
</dbReference>
<evidence type="ECO:0000256" key="1">
    <source>
        <dbReference type="ARBA" id="ARBA00022737"/>
    </source>
</evidence>
<protein>
    <recommendedName>
        <fullName evidence="6">Ankyrin repeat protein</fullName>
    </recommendedName>
</protein>
<name>A0ABR2H5I7_9EUKA</name>
<dbReference type="InterPro" id="IPR002110">
    <property type="entry name" value="Ankyrin_rpt"/>
</dbReference>
<sequence>MEFNHILIFNGERYQLSIDYSRAMQVLPQIPQEIGSKLLKNEDYTVESQVQLEVFQNFLDYWKTSKEPKINSDNLFEYHLLSQEFGLMKDILSKKTDGKDFHISSLKYILNLNDQNTLLNRSPHEGYIALHLDSFLAENEEEMLKIPINSLYNIFFHTERILTDHQKAFDFIDKNKNNDPNLLTLLPSLDSQKLNPNDVIDSITKSQENIGFIPKVSPSIFDSYESQIIQLKEQNQICQSVINKLIFTLLNTNHDSYSDTFYIVIKELVASILHENFYDVNSKFPYEDEKCRLEITPLCIAVSLEDIELVKYLLTKPGIDVNAKSFVGEGKRLFDESIQLFKDEEEKLKIEAFQSEEEITPLYLAIEKENIEIIKLLLDCPKIDVNAKVLLETGTYTIVSAELSSSGIKLARSIVKSPETILQSEENIRKTFKIANDRKEMNAFHLAIEKNNIEIIKLLLSHPELDVNIKSIRIGYLQEAKLGPKKLLSGYNRYAEMSALHLAIDKTKNMEILKLLLARTELDVNVKLINIESNTSFTLLAIGIFGSYYSKSPMLNSLSDTKIPLDKQAAEYEDERKEKTALYYAIEIGNTEAVNLLLSRKGLDINSKSLEVSYLKIALSKSEQLTIQEKAPEIAKKIEDGKKEIKPKKKEETALHLAVKYSNIKIISALLQNKSIDINVINGEGKKPIDLTNDKKIKTLLQKSPH</sequence>
<dbReference type="SUPFAM" id="SSF48403">
    <property type="entry name" value="Ankyrin repeat"/>
    <property type="match status" value="1"/>
</dbReference>
<evidence type="ECO:0000256" key="2">
    <source>
        <dbReference type="ARBA" id="ARBA00023043"/>
    </source>
</evidence>
<accession>A0ABR2H5I7</accession>
<evidence type="ECO:0000313" key="5">
    <source>
        <dbReference type="Proteomes" id="UP001470230"/>
    </source>
</evidence>
<dbReference type="Pfam" id="PF00023">
    <property type="entry name" value="Ank"/>
    <property type="match status" value="4"/>
</dbReference>
<dbReference type="Proteomes" id="UP001470230">
    <property type="component" value="Unassembled WGS sequence"/>
</dbReference>
<dbReference type="Gene3D" id="1.25.40.20">
    <property type="entry name" value="Ankyrin repeat-containing domain"/>
    <property type="match status" value="3"/>
</dbReference>
<gene>
    <name evidence="4" type="ORF">M9Y10_027081</name>
</gene>
<keyword evidence="2 3" id="KW-0040">ANK repeat</keyword>
<dbReference type="SMART" id="SM00248">
    <property type="entry name" value="ANK"/>
    <property type="match status" value="6"/>
</dbReference>
<proteinExistence type="predicted"/>
<dbReference type="PANTHER" id="PTHR24198">
    <property type="entry name" value="ANKYRIN REPEAT AND PROTEIN KINASE DOMAIN-CONTAINING PROTEIN"/>
    <property type="match status" value="1"/>
</dbReference>
<evidence type="ECO:0000313" key="4">
    <source>
        <dbReference type="EMBL" id="KAK8841463.1"/>
    </source>
</evidence>
<evidence type="ECO:0000256" key="3">
    <source>
        <dbReference type="PROSITE-ProRule" id="PRU00023"/>
    </source>
</evidence>
<feature type="repeat" description="ANK" evidence="3">
    <location>
        <begin position="650"/>
        <end position="683"/>
    </location>
</feature>
<dbReference type="Pfam" id="PF13606">
    <property type="entry name" value="Ank_3"/>
    <property type="match status" value="2"/>
</dbReference>
<dbReference type="EMBL" id="JAPFFF010000041">
    <property type="protein sequence ID" value="KAK8841463.1"/>
    <property type="molecule type" value="Genomic_DNA"/>
</dbReference>
<keyword evidence="5" id="KW-1185">Reference proteome</keyword>
<reference evidence="4 5" key="1">
    <citation type="submission" date="2024-04" db="EMBL/GenBank/DDBJ databases">
        <title>Tritrichomonas musculus Genome.</title>
        <authorList>
            <person name="Alves-Ferreira E."/>
            <person name="Grigg M."/>
            <person name="Lorenzi H."/>
            <person name="Galac M."/>
        </authorList>
    </citation>
    <scope>NUCLEOTIDE SEQUENCE [LARGE SCALE GENOMIC DNA]</scope>
    <source>
        <strain evidence="4 5">EAF2021</strain>
    </source>
</reference>
<organism evidence="4 5">
    <name type="scientific">Tritrichomonas musculus</name>
    <dbReference type="NCBI Taxonomy" id="1915356"/>
    <lineage>
        <taxon>Eukaryota</taxon>
        <taxon>Metamonada</taxon>
        <taxon>Parabasalia</taxon>
        <taxon>Tritrichomonadida</taxon>
        <taxon>Tritrichomonadidae</taxon>
        <taxon>Tritrichomonas</taxon>
    </lineage>
</organism>
<dbReference type="PROSITE" id="PS50088">
    <property type="entry name" value="ANK_REPEAT"/>
    <property type="match status" value="1"/>
</dbReference>
<keyword evidence="1" id="KW-0677">Repeat</keyword>
<evidence type="ECO:0008006" key="6">
    <source>
        <dbReference type="Google" id="ProtNLM"/>
    </source>
</evidence>